<dbReference type="InterPro" id="IPR050640">
    <property type="entry name" value="Bact_2-comp_sensor_kinase"/>
</dbReference>
<dbReference type="PRINTS" id="PR00344">
    <property type="entry name" value="BCTRLSENSOR"/>
</dbReference>
<dbReference type="SMART" id="SM00387">
    <property type="entry name" value="HATPase_c"/>
    <property type="match status" value="1"/>
</dbReference>
<dbReference type="Gene3D" id="3.30.565.10">
    <property type="entry name" value="Histidine kinase-like ATPase, C-terminal domain"/>
    <property type="match status" value="1"/>
</dbReference>
<feature type="transmembrane region" description="Helical" evidence="3">
    <location>
        <begin position="43"/>
        <end position="63"/>
    </location>
</feature>
<keyword evidence="3" id="KW-0812">Transmembrane</keyword>
<feature type="transmembrane region" description="Helical" evidence="3">
    <location>
        <begin position="162"/>
        <end position="184"/>
    </location>
</feature>
<reference evidence="5 6" key="1">
    <citation type="submission" date="2019-08" db="EMBL/GenBank/DDBJ databases">
        <title>Luteimonas viscosus sp. nov., isolated from soil of a sunflower field.</title>
        <authorList>
            <person name="Jianli Z."/>
            <person name="Ying Z."/>
        </authorList>
    </citation>
    <scope>NUCLEOTIDE SEQUENCE [LARGE SCALE GENOMIC DNA]</scope>
    <source>
        <strain evidence="5 6">XBU10</strain>
    </source>
</reference>
<feature type="transmembrane region" description="Helical" evidence="3">
    <location>
        <begin position="107"/>
        <end position="123"/>
    </location>
</feature>
<keyword evidence="3" id="KW-0472">Membrane</keyword>
<evidence type="ECO:0000313" key="6">
    <source>
        <dbReference type="Proteomes" id="UP000324973"/>
    </source>
</evidence>
<name>A0A5D4XMG8_9GAMM</name>
<evidence type="ECO:0000256" key="3">
    <source>
        <dbReference type="SAM" id="Phobius"/>
    </source>
</evidence>
<organism evidence="5 6">
    <name type="scientific">Luteimonas viscosa</name>
    <dbReference type="NCBI Taxonomy" id="1132694"/>
    <lineage>
        <taxon>Bacteria</taxon>
        <taxon>Pseudomonadati</taxon>
        <taxon>Pseudomonadota</taxon>
        <taxon>Gammaproteobacteria</taxon>
        <taxon>Lysobacterales</taxon>
        <taxon>Lysobacteraceae</taxon>
        <taxon>Luteimonas</taxon>
    </lineage>
</organism>
<dbReference type="InterPro" id="IPR010559">
    <property type="entry name" value="Sig_transdc_His_kin_internal"/>
</dbReference>
<dbReference type="EC" id="2.7.13.3" evidence="2"/>
<dbReference type="OrthoDB" id="2514702at2"/>
<evidence type="ECO:0000259" key="4">
    <source>
        <dbReference type="SMART" id="SM00387"/>
    </source>
</evidence>
<gene>
    <name evidence="5" type="ORF">FZO89_03030</name>
</gene>
<comment type="catalytic activity">
    <reaction evidence="1">
        <text>ATP + protein L-histidine = ADP + protein N-phospho-L-histidine.</text>
        <dbReference type="EC" id="2.7.13.3"/>
    </reaction>
</comment>
<dbReference type="Pfam" id="PF02518">
    <property type="entry name" value="HATPase_c"/>
    <property type="match status" value="1"/>
</dbReference>
<accession>A0A5D4XMG8</accession>
<proteinExistence type="predicted"/>
<dbReference type="InterPro" id="IPR004358">
    <property type="entry name" value="Sig_transdc_His_kin-like_C"/>
</dbReference>
<dbReference type="InterPro" id="IPR003594">
    <property type="entry name" value="HATPase_dom"/>
</dbReference>
<evidence type="ECO:0000313" key="5">
    <source>
        <dbReference type="EMBL" id="TYT25324.1"/>
    </source>
</evidence>
<dbReference type="InterPro" id="IPR036890">
    <property type="entry name" value="HATPase_C_sf"/>
</dbReference>
<keyword evidence="6" id="KW-1185">Reference proteome</keyword>
<feature type="transmembrane region" description="Helical" evidence="3">
    <location>
        <begin position="75"/>
        <end position="95"/>
    </location>
</feature>
<dbReference type="GO" id="GO:0016020">
    <property type="term" value="C:membrane"/>
    <property type="evidence" value="ECO:0007669"/>
    <property type="project" value="InterPro"/>
</dbReference>
<feature type="domain" description="Histidine kinase/HSP90-like ATPase" evidence="4">
    <location>
        <begin position="313"/>
        <end position="408"/>
    </location>
</feature>
<protein>
    <recommendedName>
        <fullName evidence="2">histidine kinase</fullName>
        <ecNumber evidence="2">2.7.13.3</ecNumber>
    </recommendedName>
</protein>
<dbReference type="PANTHER" id="PTHR34220:SF9">
    <property type="entry name" value="SIGNAL TRANSDUCTION HISTIDINE KINASE INTERNAL REGION DOMAIN-CONTAINING PROTEIN"/>
    <property type="match status" value="1"/>
</dbReference>
<dbReference type="Pfam" id="PF06580">
    <property type="entry name" value="His_kinase"/>
    <property type="match status" value="1"/>
</dbReference>
<evidence type="ECO:0000256" key="1">
    <source>
        <dbReference type="ARBA" id="ARBA00000085"/>
    </source>
</evidence>
<keyword evidence="5" id="KW-0808">Transferase</keyword>
<dbReference type="RefSeq" id="WP_149101874.1">
    <property type="nucleotide sequence ID" value="NZ_VTFT01000001.1"/>
</dbReference>
<comment type="caution">
    <text evidence="5">The sequence shown here is derived from an EMBL/GenBank/DDBJ whole genome shotgun (WGS) entry which is preliminary data.</text>
</comment>
<dbReference type="PANTHER" id="PTHR34220">
    <property type="entry name" value="SENSOR HISTIDINE KINASE YPDA"/>
    <property type="match status" value="1"/>
</dbReference>
<dbReference type="SUPFAM" id="SSF55874">
    <property type="entry name" value="ATPase domain of HSP90 chaperone/DNA topoisomerase II/histidine kinase"/>
    <property type="match status" value="1"/>
</dbReference>
<evidence type="ECO:0000256" key="2">
    <source>
        <dbReference type="ARBA" id="ARBA00012438"/>
    </source>
</evidence>
<dbReference type="EMBL" id="VTFT01000001">
    <property type="protein sequence ID" value="TYT25324.1"/>
    <property type="molecule type" value="Genomic_DNA"/>
</dbReference>
<keyword evidence="3" id="KW-1133">Transmembrane helix</keyword>
<dbReference type="Proteomes" id="UP000324973">
    <property type="component" value="Unassembled WGS sequence"/>
</dbReference>
<dbReference type="GO" id="GO:0000155">
    <property type="term" value="F:phosphorelay sensor kinase activity"/>
    <property type="evidence" value="ECO:0007669"/>
    <property type="project" value="InterPro"/>
</dbReference>
<keyword evidence="5" id="KW-0418">Kinase</keyword>
<dbReference type="AlphaFoldDB" id="A0A5D4XMG8"/>
<sequence>MAGAEYGLRDPLPSDVLIGGNAVWSRYRQYPVFSLPWLAGRTVVFAVVIAGLAGMSFLGVGVATGSYGAGAIAGGYQFVAFVLMTSTGPALATIVRHRRWPEARERIGVVVAWLAGVAIAFFVDRWASGEIRLLVAGALDSTDGFGAVRRTAEENVGRAGNIALAFNILVLFVIYGIGGGGLALRAYFSERRRWEGNLHRRQLQALAAQKRDADLRLGVLQAQVEPHFLFNTLASVRALVRRDPARAEATLDALVSHLRATIPKMRGEDIELHSTLGQQLDICASYLEVMRLRSGDRLSCRIDAEPSLRRLRYPPLLLITLVENAVKHGIEPKPGAGTIDIRASRDADTLVVAVSDDGVGLKAGTGPGMGLANVRAQLQTRYGTRAALRLSGSVGAGTRAEIRTPMEPMA</sequence>